<dbReference type="SUPFAM" id="SSF103473">
    <property type="entry name" value="MFS general substrate transporter"/>
    <property type="match status" value="1"/>
</dbReference>
<reference evidence="9 10" key="1">
    <citation type="journal article" date="2019" name="Fungal Biol. Biotechnol.">
        <title>Draft genome sequence of fastidious pathogen Ceratobasidium theobromae, which causes vascular-streak dieback in Theobroma cacao.</title>
        <authorList>
            <person name="Ali S.S."/>
            <person name="Asman A."/>
            <person name="Shao J."/>
            <person name="Firmansyah A.P."/>
            <person name="Susilo A.W."/>
            <person name="Rosmana A."/>
            <person name="McMahon P."/>
            <person name="Junaid M."/>
            <person name="Guest D."/>
            <person name="Kheng T.Y."/>
            <person name="Meinhardt L.W."/>
            <person name="Bailey B.A."/>
        </authorList>
    </citation>
    <scope>NUCLEOTIDE SEQUENCE [LARGE SCALE GENOMIC DNA]</scope>
    <source>
        <strain evidence="9 10">CT2</strain>
    </source>
</reference>
<dbReference type="InterPro" id="IPR011701">
    <property type="entry name" value="MFS"/>
</dbReference>
<feature type="transmembrane region" description="Helical" evidence="8">
    <location>
        <begin position="223"/>
        <end position="242"/>
    </location>
</feature>
<feature type="transmembrane region" description="Helical" evidence="8">
    <location>
        <begin position="116"/>
        <end position="141"/>
    </location>
</feature>
<dbReference type="Gene3D" id="1.20.1250.20">
    <property type="entry name" value="MFS general substrate transporter like domains"/>
    <property type="match status" value="1"/>
</dbReference>
<keyword evidence="2" id="KW-0813">Transport</keyword>
<feature type="transmembrane region" description="Helical" evidence="8">
    <location>
        <begin position="450"/>
        <end position="467"/>
    </location>
</feature>
<protein>
    <submittedName>
        <fullName evidence="9">Transport protein</fullName>
    </submittedName>
</protein>
<dbReference type="FunFam" id="1.20.1250.20:FF:000064">
    <property type="entry name" value="MFS allantoate transporter"/>
    <property type="match status" value="1"/>
</dbReference>
<proteinExistence type="inferred from homology"/>
<evidence type="ECO:0000256" key="4">
    <source>
        <dbReference type="ARBA" id="ARBA00022989"/>
    </source>
</evidence>
<feature type="transmembrane region" description="Helical" evidence="8">
    <location>
        <begin position="322"/>
        <end position="345"/>
    </location>
</feature>
<evidence type="ECO:0000256" key="3">
    <source>
        <dbReference type="ARBA" id="ARBA00022692"/>
    </source>
</evidence>
<dbReference type="Pfam" id="PF07690">
    <property type="entry name" value="MFS_1"/>
    <property type="match status" value="1"/>
</dbReference>
<name>A0A5N5QFC7_9AGAM</name>
<evidence type="ECO:0000256" key="2">
    <source>
        <dbReference type="ARBA" id="ARBA00022448"/>
    </source>
</evidence>
<dbReference type="GO" id="GO:0016020">
    <property type="term" value="C:membrane"/>
    <property type="evidence" value="ECO:0007669"/>
    <property type="project" value="UniProtKB-SubCell"/>
</dbReference>
<feature type="region of interest" description="Disordered" evidence="7">
    <location>
        <begin position="532"/>
        <end position="553"/>
    </location>
</feature>
<evidence type="ECO:0000256" key="6">
    <source>
        <dbReference type="ARBA" id="ARBA00037968"/>
    </source>
</evidence>
<dbReference type="Proteomes" id="UP000383932">
    <property type="component" value="Unassembled WGS sequence"/>
</dbReference>
<dbReference type="OrthoDB" id="6730379at2759"/>
<evidence type="ECO:0000256" key="1">
    <source>
        <dbReference type="ARBA" id="ARBA00004141"/>
    </source>
</evidence>
<comment type="caution">
    <text evidence="9">The sequence shown here is derived from an EMBL/GenBank/DDBJ whole genome shotgun (WGS) entry which is preliminary data.</text>
</comment>
<feature type="transmembrane region" description="Helical" evidence="8">
    <location>
        <begin position="254"/>
        <end position="273"/>
    </location>
</feature>
<keyword evidence="10" id="KW-1185">Reference proteome</keyword>
<feature type="transmembrane region" description="Helical" evidence="8">
    <location>
        <begin position="82"/>
        <end position="104"/>
    </location>
</feature>
<comment type="similarity">
    <text evidence="6">Belongs to the major facilitator superfamily. Allantoate permease family.</text>
</comment>
<feature type="transmembrane region" description="Helical" evidence="8">
    <location>
        <begin position="357"/>
        <end position="379"/>
    </location>
</feature>
<keyword evidence="5 8" id="KW-0472">Membrane</keyword>
<dbReference type="PANTHER" id="PTHR43791">
    <property type="entry name" value="PERMEASE-RELATED"/>
    <property type="match status" value="1"/>
</dbReference>
<feature type="transmembrane region" description="Helical" evidence="8">
    <location>
        <begin position="191"/>
        <end position="211"/>
    </location>
</feature>
<feature type="transmembrane region" description="Helical" evidence="8">
    <location>
        <begin position="385"/>
        <end position="405"/>
    </location>
</feature>
<evidence type="ECO:0000256" key="7">
    <source>
        <dbReference type="SAM" id="MobiDB-lite"/>
    </source>
</evidence>
<keyword evidence="3 8" id="KW-0812">Transmembrane</keyword>
<feature type="transmembrane region" description="Helical" evidence="8">
    <location>
        <begin position="479"/>
        <end position="503"/>
    </location>
</feature>
<evidence type="ECO:0000256" key="5">
    <source>
        <dbReference type="ARBA" id="ARBA00023136"/>
    </source>
</evidence>
<dbReference type="PANTHER" id="PTHR43791:SF59">
    <property type="entry name" value="TRANSPORTER, PUTATIVE (AFU_ORTHOLOGUE AFUA_1G06550)-RELATED"/>
    <property type="match status" value="1"/>
</dbReference>
<sequence>MPPSRKPSLSSLEDKPTVVVEEIEHSQEPSGSKKPTVAHGDAALAILGTSEAPIEVTPEQDAAVLRKVDKWLLPVSSLKPPYYGSISMFGLINEYQVMLMVYFLQQLDKSSLSYASVFGIVTDTNLVGSQYSWLGSIVYVAQLIWQPVSSYLIVRLPVGKYLFVNVFMWGVVVSCTAAAHNFNGLITTRFFLGIFEATVAPCFITVTQMWWRRREQTMRLSLWMAMNGVTAMIGSLLSFGIGHIYGSIRPYQTIFLFTGLLTLVCSPIVYLVLPDSPTTAKFLSHEEKIIAIERLRANNQGTESKTWEWGQVREVLSDLKTYLWFAMYFLCALPSGGISTFGPLVIKGFGFNQFHTILFNIPFGALQVIVTLGSAAIATKIKLKWPVLFFLTLPPIGGASALYVLGRETELRNKLLGSFFLYRHSTHALYMELPKYSGSHKEDLYNRCKGLLYVAQCAGNIVGPLLYTTAEAPYYHRGLIASLACWIALAVLTPTTALYLVFLNKRHAAARRRAGKKAEVIDASLEDSKKAHQVAKQNEMDDEKAPGSAGRRLNDQAFDDLTDLKNEDFIFVL</sequence>
<comment type="subcellular location">
    <subcellularLocation>
        <location evidence="1">Membrane</location>
        <topology evidence="1">Multi-pass membrane protein</topology>
    </subcellularLocation>
</comment>
<organism evidence="9 10">
    <name type="scientific">Ceratobasidium theobromae</name>
    <dbReference type="NCBI Taxonomy" id="1582974"/>
    <lineage>
        <taxon>Eukaryota</taxon>
        <taxon>Fungi</taxon>
        <taxon>Dikarya</taxon>
        <taxon>Basidiomycota</taxon>
        <taxon>Agaricomycotina</taxon>
        <taxon>Agaricomycetes</taxon>
        <taxon>Cantharellales</taxon>
        <taxon>Ceratobasidiaceae</taxon>
        <taxon>Ceratobasidium</taxon>
    </lineage>
</organism>
<keyword evidence="4 8" id="KW-1133">Transmembrane helix</keyword>
<dbReference type="EMBL" id="SSOP01000169">
    <property type="protein sequence ID" value="KAB5590440.1"/>
    <property type="molecule type" value="Genomic_DNA"/>
</dbReference>
<dbReference type="InterPro" id="IPR036259">
    <property type="entry name" value="MFS_trans_sf"/>
</dbReference>
<evidence type="ECO:0000313" key="9">
    <source>
        <dbReference type="EMBL" id="KAB5590440.1"/>
    </source>
</evidence>
<feature type="transmembrane region" description="Helical" evidence="8">
    <location>
        <begin position="161"/>
        <end position="179"/>
    </location>
</feature>
<evidence type="ECO:0000256" key="8">
    <source>
        <dbReference type="SAM" id="Phobius"/>
    </source>
</evidence>
<dbReference type="AlphaFoldDB" id="A0A5N5QFC7"/>
<dbReference type="GO" id="GO:0022857">
    <property type="term" value="F:transmembrane transporter activity"/>
    <property type="evidence" value="ECO:0007669"/>
    <property type="project" value="InterPro"/>
</dbReference>
<accession>A0A5N5QFC7</accession>
<gene>
    <name evidence="9" type="ORF">CTheo_6103</name>
</gene>
<evidence type="ECO:0000313" key="10">
    <source>
        <dbReference type="Proteomes" id="UP000383932"/>
    </source>
</evidence>